<feature type="region of interest" description="Disordered" evidence="1">
    <location>
        <begin position="1"/>
        <end position="101"/>
    </location>
</feature>
<sequence length="117" mass="13097">MPMRMATGTVADQSKEETEPEAETKDRRDENRAERISEIAEPTRNNSQNHWAQSRQRQGTEFEVRAQGEEERERCYLDAANSDPKGQGGREGGREGGRATLQLRVTHTSSGLVVVVV</sequence>
<gene>
    <name evidence="2" type="ORF">KC19_1G303400</name>
</gene>
<evidence type="ECO:0000313" key="3">
    <source>
        <dbReference type="Proteomes" id="UP000822688"/>
    </source>
</evidence>
<dbReference type="EMBL" id="CM026421">
    <property type="protein sequence ID" value="KAG0593070.1"/>
    <property type="molecule type" value="Genomic_DNA"/>
</dbReference>
<dbReference type="Proteomes" id="UP000822688">
    <property type="component" value="Chromosome 1"/>
</dbReference>
<proteinExistence type="predicted"/>
<feature type="compositionally biased region" description="Basic and acidic residues" evidence="1">
    <location>
        <begin position="13"/>
        <end position="38"/>
    </location>
</feature>
<name>A0A8T0JAY0_CERPU</name>
<keyword evidence="3" id="KW-1185">Reference proteome</keyword>
<protein>
    <submittedName>
        <fullName evidence="2">Uncharacterized protein</fullName>
    </submittedName>
</protein>
<evidence type="ECO:0000256" key="1">
    <source>
        <dbReference type="SAM" id="MobiDB-lite"/>
    </source>
</evidence>
<evidence type="ECO:0000313" key="2">
    <source>
        <dbReference type="EMBL" id="KAG0593070.1"/>
    </source>
</evidence>
<feature type="compositionally biased region" description="Polar residues" evidence="1">
    <location>
        <begin position="43"/>
        <end position="57"/>
    </location>
</feature>
<accession>A0A8T0JAY0</accession>
<feature type="compositionally biased region" description="Basic and acidic residues" evidence="1">
    <location>
        <begin position="58"/>
        <end position="76"/>
    </location>
</feature>
<organism evidence="2 3">
    <name type="scientific">Ceratodon purpureus</name>
    <name type="common">Fire moss</name>
    <name type="synonym">Dicranum purpureum</name>
    <dbReference type="NCBI Taxonomy" id="3225"/>
    <lineage>
        <taxon>Eukaryota</taxon>
        <taxon>Viridiplantae</taxon>
        <taxon>Streptophyta</taxon>
        <taxon>Embryophyta</taxon>
        <taxon>Bryophyta</taxon>
        <taxon>Bryophytina</taxon>
        <taxon>Bryopsida</taxon>
        <taxon>Dicranidae</taxon>
        <taxon>Pseudoditrichales</taxon>
        <taxon>Ditrichaceae</taxon>
        <taxon>Ceratodon</taxon>
    </lineage>
</organism>
<comment type="caution">
    <text evidence="2">The sequence shown here is derived from an EMBL/GenBank/DDBJ whole genome shotgun (WGS) entry which is preliminary data.</text>
</comment>
<dbReference type="AlphaFoldDB" id="A0A8T0JAY0"/>
<reference evidence="2" key="1">
    <citation type="submission" date="2020-06" db="EMBL/GenBank/DDBJ databases">
        <title>WGS assembly of Ceratodon purpureus strain R40.</title>
        <authorList>
            <person name="Carey S.B."/>
            <person name="Jenkins J."/>
            <person name="Shu S."/>
            <person name="Lovell J.T."/>
            <person name="Sreedasyam A."/>
            <person name="Maumus F."/>
            <person name="Tiley G.P."/>
            <person name="Fernandez-Pozo N."/>
            <person name="Barry K."/>
            <person name="Chen C."/>
            <person name="Wang M."/>
            <person name="Lipzen A."/>
            <person name="Daum C."/>
            <person name="Saski C.A."/>
            <person name="Payton A.C."/>
            <person name="Mcbreen J.C."/>
            <person name="Conrad R.E."/>
            <person name="Kollar L.M."/>
            <person name="Olsson S."/>
            <person name="Huttunen S."/>
            <person name="Landis J.B."/>
            <person name="Wickett N.J."/>
            <person name="Johnson M.G."/>
            <person name="Rensing S.A."/>
            <person name="Grimwood J."/>
            <person name="Schmutz J."/>
            <person name="Mcdaniel S.F."/>
        </authorList>
    </citation>
    <scope>NUCLEOTIDE SEQUENCE</scope>
    <source>
        <strain evidence="2">R40</strain>
    </source>
</reference>